<evidence type="ECO:0000256" key="4">
    <source>
        <dbReference type="ARBA" id="ARBA00022692"/>
    </source>
</evidence>
<dbReference type="Pfam" id="PF07690">
    <property type="entry name" value="MFS_1"/>
    <property type="match status" value="1"/>
</dbReference>
<keyword evidence="2" id="KW-0813">Transport</keyword>
<gene>
    <name evidence="9" type="ORF">JSQ98_11895</name>
</gene>
<comment type="subcellular location">
    <subcellularLocation>
        <location evidence="1">Cell membrane</location>
        <topology evidence="1">Multi-pass membrane protein</topology>
    </subcellularLocation>
</comment>
<evidence type="ECO:0000259" key="8">
    <source>
        <dbReference type="PROSITE" id="PS50850"/>
    </source>
</evidence>
<feature type="transmembrane region" description="Helical" evidence="7">
    <location>
        <begin position="231"/>
        <end position="254"/>
    </location>
</feature>
<accession>A0ABS5M6S8</accession>
<feature type="transmembrane region" description="Helical" evidence="7">
    <location>
        <begin position="322"/>
        <end position="350"/>
    </location>
</feature>
<feature type="transmembrane region" description="Helical" evidence="7">
    <location>
        <begin position="16"/>
        <end position="35"/>
    </location>
</feature>
<organism evidence="9 10">
    <name type="scientific">Leucobacter manosquensis</name>
    <dbReference type="NCBI Taxonomy" id="2810611"/>
    <lineage>
        <taxon>Bacteria</taxon>
        <taxon>Bacillati</taxon>
        <taxon>Actinomycetota</taxon>
        <taxon>Actinomycetes</taxon>
        <taxon>Micrococcales</taxon>
        <taxon>Microbacteriaceae</taxon>
        <taxon>Leucobacter</taxon>
    </lineage>
</organism>
<feature type="transmembrane region" description="Helical" evidence="7">
    <location>
        <begin position="41"/>
        <end position="65"/>
    </location>
</feature>
<comment type="caution">
    <text evidence="9">The sequence shown here is derived from an EMBL/GenBank/DDBJ whole genome shotgun (WGS) entry which is preliminary data.</text>
</comment>
<sequence>MRKIATASVIGTTVEWYDLFLFGTASALVFNQVFFPDLPPAVGTILSFLTFAAAYVARTLGAILFGHFGDRLGRKSMLLISLLTMGGATLAIGLVPDFATIGIAAPFILLTLRIIQGLALGGEWGGAVLMTVEHAPQERRGWYGSLVQVGVPFGTLLANVAFLIVTATVSTEALYTWGWRVPFIASVLLVAVGIYIRLNIEETPSFQQVREQGAKAKLPFAYLMRHYWKQVILGGVATLSTGSSFTLMVASGVNYGTSEQGYSANLMLWVVLVACLLGIFFIPFFGRLSDRVGRKPIIAAGIAAEALLAFPFFWLLNTGNPAAVFLAYGLMMIAFSANYGPIATFLAELFGAKVRYSGLSVAYMLSGLLGSAITPAVTVWLLNLTGQSDSIAWYIAASAGLSFVALFLLGENSQKNIDRVEATTSVDVAP</sequence>
<proteinExistence type="predicted"/>
<dbReference type="EMBL" id="JAFEVO010000001">
    <property type="protein sequence ID" value="MBS3182886.1"/>
    <property type="molecule type" value="Genomic_DNA"/>
</dbReference>
<keyword evidence="6 7" id="KW-0472">Membrane</keyword>
<feature type="transmembrane region" description="Helical" evidence="7">
    <location>
        <begin position="142"/>
        <end position="165"/>
    </location>
</feature>
<dbReference type="InterPro" id="IPR036259">
    <property type="entry name" value="MFS_trans_sf"/>
</dbReference>
<evidence type="ECO:0000256" key="2">
    <source>
        <dbReference type="ARBA" id="ARBA00022448"/>
    </source>
</evidence>
<dbReference type="Proteomes" id="UP000811492">
    <property type="component" value="Unassembled WGS sequence"/>
</dbReference>
<dbReference type="PANTHER" id="PTHR43045">
    <property type="entry name" value="SHIKIMATE TRANSPORTER"/>
    <property type="match status" value="1"/>
</dbReference>
<feature type="domain" description="Major facilitator superfamily (MFS) profile" evidence="8">
    <location>
        <begin position="4"/>
        <end position="414"/>
    </location>
</feature>
<dbReference type="PROSITE" id="PS50850">
    <property type="entry name" value="MFS"/>
    <property type="match status" value="1"/>
</dbReference>
<evidence type="ECO:0000256" key="3">
    <source>
        <dbReference type="ARBA" id="ARBA00022475"/>
    </source>
</evidence>
<dbReference type="InterPro" id="IPR011701">
    <property type="entry name" value="MFS"/>
</dbReference>
<feature type="transmembrane region" description="Helical" evidence="7">
    <location>
        <begin position="266"/>
        <end position="285"/>
    </location>
</feature>
<evidence type="ECO:0000256" key="5">
    <source>
        <dbReference type="ARBA" id="ARBA00022989"/>
    </source>
</evidence>
<evidence type="ECO:0000313" key="9">
    <source>
        <dbReference type="EMBL" id="MBS3182886.1"/>
    </source>
</evidence>
<evidence type="ECO:0000256" key="1">
    <source>
        <dbReference type="ARBA" id="ARBA00004651"/>
    </source>
</evidence>
<feature type="transmembrane region" description="Helical" evidence="7">
    <location>
        <begin position="77"/>
        <end position="95"/>
    </location>
</feature>
<dbReference type="InterPro" id="IPR020846">
    <property type="entry name" value="MFS_dom"/>
</dbReference>
<dbReference type="SUPFAM" id="SSF103473">
    <property type="entry name" value="MFS general substrate transporter"/>
    <property type="match status" value="1"/>
</dbReference>
<evidence type="ECO:0000313" key="10">
    <source>
        <dbReference type="Proteomes" id="UP000811492"/>
    </source>
</evidence>
<feature type="transmembrane region" description="Helical" evidence="7">
    <location>
        <begin position="177"/>
        <end position="198"/>
    </location>
</feature>
<name>A0ABS5M6S8_9MICO</name>
<evidence type="ECO:0000256" key="7">
    <source>
        <dbReference type="SAM" id="Phobius"/>
    </source>
</evidence>
<dbReference type="CDD" id="cd17369">
    <property type="entry name" value="MFS_ShiA_like"/>
    <property type="match status" value="1"/>
</dbReference>
<keyword evidence="10" id="KW-1185">Reference proteome</keyword>
<evidence type="ECO:0000256" key="6">
    <source>
        <dbReference type="ARBA" id="ARBA00023136"/>
    </source>
</evidence>
<dbReference type="PANTHER" id="PTHR43045:SF1">
    <property type="entry name" value="SHIKIMATE TRANSPORTER"/>
    <property type="match status" value="1"/>
</dbReference>
<keyword evidence="4 7" id="KW-0812">Transmembrane</keyword>
<keyword evidence="3" id="KW-1003">Cell membrane</keyword>
<protein>
    <submittedName>
        <fullName evidence="9">MHS family MFS transporter</fullName>
    </submittedName>
</protein>
<feature type="transmembrane region" description="Helical" evidence="7">
    <location>
        <begin position="362"/>
        <end position="385"/>
    </location>
</feature>
<feature type="transmembrane region" description="Helical" evidence="7">
    <location>
        <begin position="391"/>
        <end position="409"/>
    </location>
</feature>
<keyword evidence="5 7" id="KW-1133">Transmembrane helix</keyword>
<dbReference type="Gene3D" id="1.20.1250.20">
    <property type="entry name" value="MFS general substrate transporter like domains"/>
    <property type="match status" value="2"/>
</dbReference>
<feature type="transmembrane region" description="Helical" evidence="7">
    <location>
        <begin position="101"/>
        <end position="121"/>
    </location>
</feature>
<reference evidence="9 10" key="1">
    <citation type="submission" date="2021-02" db="EMBL/GenBank/DDBJ databases">
        <title>Draft genome and description of Leucobacter sp nov strain Marseille-Q4368.</title>
        <authorList>
            <person name="Boxberger M."/>
            <person name="La Scola B."/>
        </authorList>
    </citation>
    <scope>NUCLEOTIDE SEQUENCE [LARGE SCALE GENOMIC DNA]</scope>
    <source>
        <strain evidence="9 10">Marseille-Q4368</strain>
    </source>
</reference>
<feature type="transmembrane region" description="Helical" evidence="7">
    <location>
        <begin position="297"/>
        <end position="316"/>
    </location>
</feature>